<reference evidence="1" key="2">
    <citation type="submission" date="2023-06" db="EMBL/GenBank/DDBJ databases">
        <authorList>
            <consortium name="Lawrence Berkeley National Laboratory"/>
            <person name="Haridas S."/>
            <person name="Hensen N."/>
            <person name="Bonometti L."/>
            <person name="Westerberg I."/>
            <person name="Brannstrom I.O."/>
            <person name="Guillou S."/>
            <person name="Cros-Aarteil S."/>
            <person name="Calhoun S."/>
            <person name="Kuo A."/>
            <person name="Mondo S."/>
            <person name="Pangilinan J."/>
            <person name="Riley R."/>
            <person name="Labutti K."/>
            <person name="Andreopoulos B."/>
            <person name="Lipzen A."/>
            <person name="Chen C."/>
            <person name="Yanf M."/>
            <person name="Daum C."/>
            <person name="Ng V."/>
            <person name="Clum A."/>
            <person name="Steindorff A."/>
            <person name="Ohm R."/>
            <person name="Martin F."/>
            <person name="Silar P."/>
            <person name="Natvig D."/>
            <person name="Lalanne C."/>
            <person name="Gautier V."/>
            <person name="Ament-Velasquez S.L."/>
            <person name="Kruys A."/>
            <person name="Hutchinson M.I."/>
            <person name="Powell A.J."/>
            <person name="Barry K."/>
            <person name="Miller A.N."/>
            <person name="Grigoriev I.V."/>
            <person name="Debuchy R."/>
            <person name="Gladieux P."/>
            <person name="Thoren M.H."/>
            <person name="Johannesson H."/>
        </authorList>
    </citation>
    <scope>NUCLEOTIDE SEQUENCE</scope>
    <source>
        <strain evidence="1">CBS 958.72</strain>
    </source>
</reference>
<dbReference type="AlphaFoldDB" id="A0AAE0N477"/>
<proteinExistence type="predicted"/>
<dbReference type="Proteomes" id="UP001287356">
    <property type="component" value="Unassembled WGS sequence"/>
</dbReference>
<evidence type="ECO:0008006" key="3">
    <source>
        <dbReference type="Google" id="ProtNLM"/>
    </source>
</evidence>
<keyword evidence="2" id="KW-1185">Reference proteome</keyword>
<dbReference type="EMBL" id="JAULSN010000006">
    <property type="protein sequence ID" value="KAK3369615.1"/>
    <property type="molecule type" value="Genomic_DNA"/>
</dbReference>
<sequence>PAYILELPFELIDMFTEHLPPESAVALVLTCRCLYYNRYLFCESRIRLSGESRATILQWLEQGIPSLYFCHDCLKLHPWRAPETSAFNARLCVR</sequence>
<evidence type="ECO:0000313" key="2">
    <source>
        <dbReference type="Proteomes" id="UP001287356"/>
    </source>
</evidence>
<accession>A0AAE0N477</accession>
<evidence type="ECO:0000313" key="1">
    <source>
        <dbReference type="EMBL" id="KAK3369615.1"/>
    </source>
</evidence>
<comment type="caution">
    <text evidence="1">The sequence shown here is derived from an EMBL/GenBank/DDBJ whole genome shotgun (WGS) entry which is preliminary data.</text>
</comment>
<protein>
    <recommendedName>
        <fullName evidence="3">F-box domain-containing protein</fullName>
    </recommendedName>
</protein>
<feature type="non-terminal residue" evidence="1">
    <location>
        <position position="1"/>
    </location>
</feature>
<name>A0AAE0N477_9PEZI</name>
<gene>
    <name evidence="1" type="ORF">B0T24DRAFT_498473</name>
</gene>
<feature type="non-terminal residue" evidence="1">
    <location>
        <position position="94"/>
    </location>
</feature>
<reference evidence="1" key="1">
    <citation type="journal article" date="2023" name="Mol. Phylogenet. Evol.">
        <title>Genome-scale phylogeny and comparative genomics of the fungal order Sordariales.</title>
        <authorList>
            <person name="Hensen N."/>
            <person name="Bonometti L."/>
            <person name="Westerberg I."/>
            <person name="Brannstrom I.O."/>
            <person name="Guillou S."/>
            <person name="Cros-Aarteil S."/>
            <person name="Calhoun S."/>
            <person name="Haridas S."/>
            <person name="Kuo A."/>
            <person name="Mondo S."/>
            <person name="Pangilinan J."/>
            <person name="Riley R."/>
            <person name="LaButti K."/>
            <person name="Andreopoulos B."/>
            <person name="Lipzen A."/>
            <person name="Chen C."/>
            <person name="Yan M."/>
            <person name="Daum C."/>
            <person name="Ng V."/>
            <person name="Clum A."/>
            <person name="Steindorff A."/>
            <person name="Ohm R.A."/>
            <person name="Martin F."/>
            <person name="Silar P."/>
            <person name="Natvig D.O."/>
            <person name="Lalanne C."/>
            <person name="Gautier V."/>
            <person name="Ament-Velasquez S.L."/>
            <person name="Kruys A."/>
            <person name="Hutchinson M.I."/>
            <person name="Powell A.J."/>
            <person name="Barry K."/>
            <person name="Miller A.N."/>
            <person name="Grigoriev I.V."/>
            <person name="Debuchy R."/>
            <person name="Gladieux P."/>
            <person name="Hiltunen Thoren M."/>
            <person name="Johannesson H."/>
        </authorList>
    </citation>
    <scope>NUCLEOTIDE SEQUENCE</scope>
    <source>
        <strain evidence="1">CBS 958.72</strain>
    </source>
</reference>
<organism evidence="1 2">
    <name type="scientific">Lasiosphaeria ovina</name>
    <dbReference type="NCBI Taxonomy" id="92902"/>
    <lineage>
        <taxon>Eukaryota</taxon>
        <taxon>Fungi</taxon>
        <taxon>Dikarya</taxon>
        <taxon>Ascomycota</taxon>
        <taxon>Pezizomycotina</taxon>
        <taxon>Sordariomycetes</taxon>
        <taxon>Sordariomycetidae</taxon>
        <taxon>Sordariales</taxon>
        <taxon>Lasiosphaeriaceae</taxon>
        <taxon>Lasiosphaeria</taxon>
    </lineage>
</organism>